<evidence type="ECO:0000313" key="14">
    <source>
        <dbReference type="EMBL" id="KXA31578.1"/>
    </source>
</evidence>
<gene>
    <name evidence="14" type="ORF">HMPREF3229_00300</name>
</gene>
<feature type="modified residue" description="N6-(pyridoxal phosphate)lysine" evidence="11">
    <location>
        <position position="54"/>
    </location>
</feature>
<dbReference type="CDD" id="cd01561">
    <property type="entry name" value="CBS_like"/>
    <property type="match status" value="1"/>
</dbReference>
<dbReference type="PANTHER" id="PTHR10314">
    <property type="entry name" value="CYSTATHIONINE BETA-SYNTHASE"/>
    <property type="match status" value="1"/>
</dbReference>
<feature type="domain" description="Tryptophan synthase beta chain-like PALP" evidence="13">
    <location>
        <begin position="23"/>
        <end position="298"/>
    </location>
</feature>
<dbReference type="AlphaFoldDB" id="A0A133PRY9"/>
<feature type="binding site" evidence="10">
    <location>
        <position position="84"/>
    </location>
    <ligand>
        <name>pyridoxal 5'-phosphate</name>
        <dbReference type="ChEBI" id="CHEBI:597326"/>
    </ligand>
</feature>
<dbReference type="EC" id="2.5.1.47" evidence="4 12"/>
<evidence type="ECO:0000256" key="3">
    <source>
        <dbReference type="ARBA" id="ARBA00007103"/>
    </source>
</evidence>
<accession>A0A133PRY9</accession>
<dbReference type="SUPFAM" id="SSF53686">
    <property type="entry name" value="Tryptophan synthase beta subunit-like PLP-dependent enzymes"/>
    <property type="match status" value="1"/>
</dbReference>
<comment type="pathway">
    <text evidence="2">Amino-acid biosynthesis; L-cysteine biosynthesis; L-cysteine from L-serine: step 2/2.</text>
</comment>
<comment type="catalytic activity">
    <reaction evidence="9 12">
        <text>O-acetyl-L-serine + hydrogen sulfide = L-cysteine + acetate</text>
        <dbReference type="Rhea" id="RHEA:14829"/>
        <dbReference type="ChEBI" id="CHEBI:29919"/>
        <dbReference type="ChEBI" id="CHEBI:30089"/>
        <dbReference type="ChEBI" id="CHEBI:35235"/>
        <dbReference type="ChEBI" id="CHEBI:58340"/>
        <dbReference type="EC" id="2.5.1.47"/>
    </reaction>
</comment>
<evidence type="ECO:0000256" key="12">
    <source>
        <dbReference type="RuleBase" id="RU003985"/>
    </source>
</evidence>
<evidence type="ECO:0000256" key="9">
    <source>
        <dbReference type="ARBA" id="ARBA00047931"/>
    </source>
</evidence>
<name>A0A133PRY9_9FIRM</name>
<dbReference type="Gene3D" id="3.40.50.1100">
    <property type="match status" value="2"/>
</dbReference>
<comment type="cofactor">
    <cofactor evidence="1 10 12">
        <name>pyridoxal 5'-phosphate</name>
        <dbReference type="ChEBI" id="CHEBI:597326"/>
    </cofactor>
</comment>
<dbReference type="InterPro" id="IPR005856">
    <property type="entry name" value="Cys_synth"/>
</dbReference>
<dbReference type="NCBIfam" id="TIGR01136">
    <property type="entry name" value="cysKM"/>
    <property type="match status" value="1"/>
</dbReference>
<evidence type="ECO:0000256" key="5">
    <source>
        <dbReference type="ARBA" id="ARBA00022605"/>
    </source>
</evidence>
<keyword evidence="5 12" id="KW-0028">Amino-acid biosynthesis</keyword>
<evidence type="ECO:0000313" key="15">
    <source>
        <dbReference type="Proteomes" id="UP000070174"/>
    </source>
</evidence>
<dbReference type="FunFam" id="3.40.50.1100:FF:000006">
    <property type="entry name" value="Cysteine synthase"/>
    <property type="match status" value="1"/>
</dbReference>
<dbReference type="InterPro" id="IPR050214">
    <property type="entry name" value="Cys_Synth/Cystath_Beta-Synth"/>
</dbReference>
<dbReference type="InterPro" id="IPR036052">
    <property type="entry name" value="TrpB-like_PALP_sf"/>
</dbReference>
<evidence type="ECO:0000259" key="13">
    <source>
        <dbReference type="Pfam" id="PF00291"/>
    </source>
</evidence>
<protein>
    <recommendedName>
        <fullName evidence="4 12">Cysteine synthase</fullName>
        <ecNumber evidence="4 12">2.5.1.47</ecNumber>
    </recommendedName>
</protein>
<sequence>MISYTLFFYVFTEEKKMTKLLETVGESKLVQLEKIGGGKIFVKVEKYNPAGSIKDRAALYMIQGAIKDGSLKEGMEIVEPTSGNTGIAIAMIGRALGYKVNIVMPASMSIERRNLIAAFGANLILTGDGGMQAAVDKAKELVATGNYFMPNQFENKYNALAHEETTGPEIYRDLKDISGFVAGIGTGGTVTGVGRFLKSKDNNIKVWGLEPDESPLLTRGEAGAHKIQGIGANFVPGVLDTKILDKTITVKSDEAIEMARRLSREEGLLVGISAGANVVGALKMQEELGGNIVTVAPDTAERYMSTELFEND</sequence>
<keyword evidence="8 12" id="KW-0198">Cysteine biosynthesis</keyword>
<evidence type="ECO:0000256" key="10">
    <source>
        <dbReference type="PIRSR" id="PIRSR605856-50"/>
    </source>
</evidence>
<evidence type="ECO:0000256" key="4">
    <source>
        <dbReference type="ARBA" id="ARBA00012681"/>
    </source>
</evidence>
<keyword evidence="6 12" id="KW-0808">Transferase</keyword>
<dbReference type="GO" id="GO:0006535">
    <property type="term" value="P:cysteine biosynthetic process from serine"/>
    <property type="evidence" value="ECO:0007669"/>
    <property type="project" value="UniProtKB-UniRule"/>
</dbReference>
<dbReference type="UniPathway" id="UPA00136">
    <property type="reaction ID" value="UER00200"/>
</dbReference>
<evidence type="ECO:0000256" key="6">
    <source>
        <dbReference type="ARBA" id="ARBA00022679"/>
    </source>
</evidence>
<dbReference type="PATRIC" id="fig|54005.3.peg.296"/>
<dbReference type="InterPro" id="IPR005859">
    <property type="entry name" value="CysK"/>
</dbReference>
<reference evidence="14 15" key="1">
    <citation type="submission" date="2016-01" db="EMBL/GenBank/DDBJ databases">
        <authorList>
            <person name="Oliw E.H."/>
        </authorList>
    </citation>
    <scope>NUCLEOTIDE SEQUENCE [LARGE SCALE GENOMIC DNA]</scope>
    <source>
        <strain evidence="14 15">CMW7756A</strain>
    </source>
</reference>
<dbReference type="PROSITE" id="PS00901">
    <property type="entry name" value="CYS_SYNTHASE"/>
    <property type="match status" value="1"/>
</dbReference>
<dbReference type="InterPro" id="IPR001926">
    <property type="entry name" value="TrpB-like_PALP"/>
</dbReference>
<dbReference type="NCBIfam" id="TIGR01139">
    <property type="entry name" value="cysK"/>
    <property type="match status" value="1"/>
</dbReference>
<organism evidence="14">
    <name type="scientific">Peptoniphilus harei</name>
    <dbReference type="NCBI Taxonomy" id="54005"/>
    <lineage>
        <taxon>Bacteria</taxon>
        <taxon>Bacillati</taxon>
        <taxon>Bacillota</taxon>
        <taxon>Tissierellia</taxon>
        <taxon>Tissierellales</taxon>
        <taxon>Peptoniphilaceae</taxon>
        <taxon>Peptoniphilus</taxon>
    </lineage>
</organism>
<dbReference type="Proteomes" id="UP000070174">
    <property type="component" value="Unassembled WGS sequence"/>
</dbReference>
<dbReference type="EMBL" id="LRQE01000006">
    <property type="protein sequence ID" value="KXA31578.1"/>
    <property type="molecule type" value="Genomic_DNA"/>
</dbReference>
<dbReference type="GO" id="GO:0004124">
    <property type="term" value="F:cysteine synthase activity"/>
    <property type="evidence" value="ECO:0007669"/>
    <property type="project" value="UniProtKB-UniRule"/>
</dbReference>
<comment type="similarity">
    <text evidence="3 12">Belongs to the cysteine synthase/cystathionine beta-synthase family.</text>
</comment>
<dbReference type="Pfam" id="PF00291">
    <property type="entry name" value="PALP"/>
    <property type="match status" value="1"/>
</dbReference>
<feature type="binding site" evidence="10">
    <location>
        <begin position="185"/>
        <end position="189"/>
    </location>
    <ligand>
        <name>pyridoxal 5'-phosphate</name>
        <dbReference type="ChEBI" id="CHEBI:597326"/>
    </ligand>
</feature>
<keyword evidence="7 10" id="KW-0663">Pyridoxal phosphate</keyword>
<comment type="caution">
    <text evidence="14">The sequence shown here is derived from an EMBL/GenBank/DDBJ whole genome shotgun (WGS) entry which is preliminary data.</text>
</comment>
<evidence type="ECO:0000256" key="2">
    <source>
        <dbReference type="ARBA" id="ARBA00004962"/>
    </source>
</evidence>
<evidence type="ECO:0000256" key="8">
    <source>
        <dbReference type="ARBA" id="ARBA00023192"/>
    </source>
</evidence>
<evidence type="ECO:0000256" key="1">
    <source>
        <dbReference type="ARBA" id="ARBA00001933"/>
    </source>
</evidence>
<feature type="binding site" evidence="10">
    <location>
        <position position="273"/>
    </location>
    <ligand>
        <name>pyridoxal 5'-phosphate</name>
        <dbReference type="ChEBI" id="CHEBI:597326"/>
    </ligand>
</feature>
<evidence type="ECO:0000256" key="7">
    <source>
        <dbReference type="ARBA" id="ARBA00022898"/>
    </source>
</evidence>
<dbReference type="InterPro" id="IPR001216">
    <property type="entry name" value="P-phosphate_BS"/>
</dbReference>
<evidence type="ECO:0000256" key="11">
    <source>
        <dbReference type="PIRSR" id="PIRSR605856-51"/>
    </source>
</evidence>
<proteinExistence type="inferred from homology"/>